<dbReference type="OrthoDB" id="7389193at2"/>
<sequence>MASAVPPTSVKAPSALLALTELPRALFELGTLPWAAPMLATAPKGDGHPVIVLPGFVTSDRSTGILRGFLKRHGYAAHTWDLGRNLGPKAIGHQGEKLIERVLAVHEASGQKVSLVGWSLGGVMARLVAKRIPHAIRQVITLGSPFSGSPKASNVWRAYEMLTGQKIDADHTKAQLHEVSAPPPVPSTAIYSRADGVVAWQNCCEEIGPMSDNIEVHGSHCGLGVNASVLYAIADRLAQAEDDWHPFERSGLRALVYPSAGHA</sequence>
<dbReference type="Proteomes" id="UP000315673">
    <property type="component" value="Chromosome"/>
</dbReference>
<name>A0A5B8LJA7_9SPHN</name>
<feature type="domain" description="GPI inositol-deacylase PGAP1-like alpha/beta" evidence="1">
    <location>
        <begin position="97"/>
        <end position="165"/>
    </location>
</feature>
<organism evidence="2 3">
    <name type="scientific">Sphingomonas panacisoli</name>
    <dbReference type="NCBI Taxonomy" id="1813879"/>
    <lineage>
        <taxon>Bacteria</taxon>
        <taxon>Pseudomonadati</taxon>
        <taxon>Pseudomonadota</taxon>
        <taxon>Alphaproteobacteria</taxon>
        <taxon>Sphingomonadales</taxon>
        <taxon>Sphingomonadaceae</taxon>
        <taxon>Sphingomonas</taxon>
    </lineage>
</organism>
<keyword evidence="3" id="KW-1185">Reference proteome</keyword>
<dbReference type="SUPFAM" id="SSF53474">
    <property type="entry name" value="alpha/beta-Hydrolases"/>
    <property type="match status" value="1"/>
</dbReference>
<evidence type="ECO:0000259" key="1">
    <source>
        <dbReference type="Pfam" id="PF07819"/>
    </source>
</evidence>
<dbReference type="InterPro" id="IPR029058">
    <property type="entry name" value="AB_hydrolase_fold"/>
</dbReference>
<reference evidence="2 3" key="1">
    <citation type="submission" date="2019-07" db="EMBL/GenBank/DDBJ databases">
        <title>Full genome sequence of Sphingomonas sp. 4R-6-7(HKS19).</title>
        <authorList>
            <person name="Im W.-T."/>
        </authorList>
    </citation>
    <scope>NUCLEOTIDE SEQUENCE [LARGE SCALE GENOMIC DNA]</scope>
    <source>
        <strain evidence="2 3">HKS19</strain>
    </source>
</reference>
<dbReference type="GO" id="GO:0016788">
    <property type="term" value="F:hydrolase activity, acting on ester bonds"/>
    <property type="evidence" value="ECO:0007669"/>
    <property type="project" value="InterPro"/>
</dbReference>
<protein>
    <submittedName>
        <fullName evidence="2">Alpha/beta hydrolase</fullName>
    </submittedName>
</protein>
<accession>A0A5B8LJA7</accession>
<gene>
    <name evidence="2" type="ORF">FPZ24_13510</name>
</gene>
<dbReference type="RefSeq" id="WP_146572826.1">
    <property type="nucleotide sequence ID" value="NZ_CP042306.1"/>
</dbReference>
<dbReference type="Gene3D" id="3.40.50.1820">
    <property type="entry name" value="alpha/beta hydrolase"/>
    <property type="match status" value="1"/>
</dbReference>
<dbReference type="EMBL" id="CP042306">
    <property type="protein sequence ID" value="QDZ08367.1"/>
    <property type="molecule type" value="Genomic_DNA"/>
</dbReference>
<evidence type="ECO:0000313" key="2">
    <source>
        <dbReference type="EMBL" id="QDZ08367.1"/>
    </source>
</evidence>
<dbReference type="Pfam" id="PF07819">
    <property type="entry name" value="PGAP1"/>
    <property type="match status" value="1"/>
</dbReference>
<keyword evidence="2" id="KW-0378">Hydrolase</keyword>
<evidence type="ECO:0000313" key="3">
    <source>
        <dbReference type="Proteomes" id="UP000315673"/>
    </source>
</evidence>
<proteinExistence type="predicted"/>
<dbReference type="InterPro" id="IPR012908">
    <property type="entry name" value="PGAP1-ab_dom-like"/>
</dbReference>
<dbReference type="KEGG" id="spai:FPZ24_13510"/>
<dbReference type="AlphaFoldDB" id="A0A5B8LJA7"/>